<protein>
    <submittedName>
        <fullName evidence="1">15012_t:CDS:1</fullName>
    </submittedName>
</protein>
<name>A0ACA9K0M8_9GLOM</name>
<dbReference type="Proteomes" id="UP000789366">
    <property type="component" value="Unassembled WGS sequence"/>
</dbReference>
<dbReference type="EMBL" id="CAJVPW010000119">
    <property type="protein sequence ID" value="CAG8443418.1"/>
    <property type="molecule type" value="Genomic_DNA"/>
</dbReference>
<organism evidence="1 2">
    <name type="scientific">Cetraspora pellucida</name>
    <dbReference type="NCBI Taxonomy" id="1433469"/>
    <lineage>
        <taxon>Eukaryota</taxon>
        <taxon>Fungi</taxon>
        <taxon>Fungi incertae sedis</taxon>
        <taxon>Mucoromycota</taxon>
        <taxon>Glomeromycotina</taxon>
        <taxon>Glomeromycetes</taxon>
        <taxon>Diversisporales</taxon>
        <taxon>Gigasporaceae</taxon>
        <taxon>Cetraspora</taxon>
    </lineage>
</organism>
<evidence type="ECO:0000313" key="1">
    <source>
        <dbReference type="EMBL" id="CAG8443418.1"/>
    </source>
</evidence>
<keyword evidence="2" id="KW-1185">Reference proteome</keyword>
<comment type="caution">
    <text evidence="1">The sequence shown here is derived from an EMBL/GenBank/DDBJ whole genome shotgun (WGS) entry which is preliminary data.</text>
</comment>
<evidence type="ECO:0000313" key="2">
    <source>
        <dbReference type="Proteomes" id="UP000789366"/>
    </source>
</evidence>
<reference evidence="1" key="1">
    <citation type="submission" date="2021-06" db="EMBL/GenBank/DDBJ databases">
        <authorList>
            <person name="Kallberg Y."/>
            <person name="Tangrot J."/>
            <person name="Rosling A."/>
        </authorList>
    </citation>
    <scope>NUCLEOTIDE SEQUENCE</scope>
    <source>
        <strain evidence="1">28 12/20/2015</strain>
    </source>
</reference>
<accession>A0ACA9K0M8</accession>
<gene>
    <name evidence="1" type="ORF">SPELUC_LOCUS341</name>
</gene>
<sequence>MENANRGYSEHQEVLDSLTFLRSKCQKTNNRMTEITQAKVGRVKKGNMVE</sequence>
<proteinExistence type="predicted"/>